<dbReference type="InterPro" id="IPR007402">
    <property type="entry name" value="DUF455"/>
</dbReference>
<name>A0ABX7MBE3_9RHOO</name>
<dbReference type="EMBL" id="CP071060">
    <property type="protein sequence ID" value="QSI78468.1"/>
    <property type="molecule type" value="Genomic_DNA"/>
</dbReference>
<dbReference type="Proteomes" id="UP000663570">
    <property type="component" value="Chromosome"/>
</dbReference>
<dbReference type="RefSeq" id="WP_206255820.1">
    <property type="nucleotide sequence ID" value="NZ_CP071060.1"/>
</dbReference>
<evidence type="ECO:0000313" key="2">
    <source>
        <dbReference type="EMBL" id="QSI78468.1"/>
    </source>
</evidence>
<feature type="region of interest" description="Disordered" evidence="1">
    <location>
        <begin position="53"/>
        <end position="75"/>
    </location>
</feature>
<dbReference type="PANTHER" id="PTHR42782:SF4">
    <property type="entry name" value="DUF455 DOMAIN-CONTAINING PROTEIN"/>
    <property type="match status" value="1"/>
</dbReference>
<dbReference type="PIRSF" id="PIRSF012318">
    <property type="entry name" value="UCP012318"/>
    <property type="match status" value="1"/>
</dbReference>
<dbReference type="InterPro" id="IPR011197">
    <property type="entry name" value="UCP012318"/>
</dbReference>
<organism evidence="2 3">
    <name type="scientific">Niveibacterium microcysteis</name>
    <dbReference type="NCBI Taxonomy" id="2811415"/>
    <lineage>
        <taxon>Bacteria</taxon>
        <taxon>Pseudomonadati</taxon>
        <taxon>Pseudomonadota</taxon>
        <taxon>Betaproteobacteria</taxon>
        <taxon>Rhodocyclales</taxon>
        <taxon>Rhodocyclaceae</taxon>
        <taxon>Niveibacterium</taxon>
    </lineage>
</organism>
<proteinExistence type="predicted"/>
<keyword evidence="3" id="KW-1185">Reference proteome</keyword>
<dbReference type="PANTHER" id="PTHR42782">
    <property type="entry name" value="SI:CH73-314G15.3"/>
    <property type="match status" value="1"/>
</dbReference>
<accession>A0ABX7MBE3</accession>
<dbReference type="Pfam" id="PF04305">
    <property type="entry name" value="DUF455"/>
    <property type="match status" value="1"/>
</dbReference>
<dbReference type="InterPro" id="IPR009078">
    <property type="entry name" value="Ferritin-like_SF"/>
</dbReference>
<sequence length="282" mass="30348">MSSAQQATVEAAALAALMCADPAEKAIAVRALLADWQSGALLRAGRAVVDGPVCSPGRPPRPELVSPDAVPRRAPGSREGHAALLHAVAHIEFNAINLALDCVARFWDQPDEFVTDWLGVAVEEAYHFGLVCGRLAADGYAYGDFPAHNGLWDMCCDTAGDFVARMALVPRLLEARGLDATPPMIAKLIKGGDADTVAVLQIILRDEIGHVAIGDRWFRAGCAARGLQAESAYRDLIVRFDAPWPKPPFNVPARLQAGFSQNELDRLANERPAPYRTPRKPA</sequence>
<protein>
    <submittedName>
        <fullName evidence="2">Ferritin-like domain-containing protein</fullName>
    </submittedName>
</protein>
<dbReference type="CDD" id="cd00657">
    <property type="entry name" value="Ferritin_like"/>
    <property type="match status" value="1"/>
</dbReference>
<gene>
    <name evidence="2" type="ORF">JY500_07610</name>
</gene>
<evidence type="ECO:0000313" key="3">
    <source>
        <dbReference type="Proteomes" id="UP000663570"/>
    </source>
</evidence>
<dbReference type="SUPFAM" id="SSF47240">
    <property type="entry name" value="Ferritin-like"/>
    <property type="match status" value="1"/>
</dbReference>
<evidence type="ECO:0000256" key="1">
    <source>
        <dbReference type="SAM" id="MobiDB-lite"/>
    </source>
</evidence>
<reference evidence="2 3" key="1">
    <citation type="submission" date="2021-02" db="EMBL/GenBank/DDBJ databases">
        <title>Niveibacterium changnyeongensis HC41.</title>
        <authorList>
            <person name="Kang M."/>
        </authorList>
    </citation>
    <scope>NUCLEOTIDE SEQUENCE [LARGE SCALE GENOMIC DNA]</scope>
    <source>
        <strain evidence="2 3">HC41</strain>
    </source>
</reference>